<proteinExistence type="predicted"/>
<sequence>MCPAACTHLHRENCILEHHRDNENEEYILIKFKQPNLLDSFFLDYPFGLTKRPDTFGLVGENFGFRVILVHWV</sequence>
<organism evidence="1 2">
    <name type="scientific">Acer saccharum</name>
    <name type="common">Sugar maple</name>
    <dbReference type="NCBI Taxonomy" id="4024"/>
    <lineage>
        <taxon>Eukaryota</taxon>
        <taxon>Viridiplantae</taxon>
        <taxon>Streptophyta</taxon>
        <taxon>Embryophyta</taxon>
        <taxon>Tracheophyta</taxon>
        <taxon>Spermatophyta</taxon>
        <taxon>Magnoliopsida</taxon>
        <taxon>eudicotyledons</taxon>
        <taxon>Gunneridae</taxon>
        <taxon>Pentapetalae</taxon>
        <taxon>rosids</taxon>
        <taxon>malvids</taxon>
        <taxon>Sapindales</taxon>
        <taxon>Sapindaceae</taxon>
        <taxon>Hippocastanoideae</taxon>
        <taxon>Acereae</taxon>
        <taxon>Acer</taxon>
    </lineage>
</organism>
<reference evidence="1" key="2">
    <citation type="submission" date="2023-06" db="EMBL/GenBank/DDBJ databases">
        <authorList>
            <person name="Swenson N.G."/>
            <person name="Wegrzyn J.L."/>
            <person name="Mcevoy S.L."/>
        </authorList>
    </citation>
    <scope>NUCLEOTIDE SEQUENCE</scope>
    <source>
        <strain evidence="1">NS2018</strain>
        <tissue evidence="1">Leaf</tissue>
    </source>
</reference>
<dbReference type="Proteomes" id="UP001168877">
    <property type="component" value="Unassembled WGS sequence"/>
</dbReference>
<protein>
    <submittedName>
        <fullName evidence="1">Uncharacterized protein</fullName>
    </submittedName>
</protein>
<name>A0AA39SQ73_ACESA</name>
<gene>
    <name evidence="1" type="ORF">LWI29_001028</name>
</gene>
<dbReference type="AlphaFoldDB" id="A0AA39SQ73"/>
<reference evidence="1" key="1">
    <citation type="journal article" date="2022" name="Plant J.">
        <title>Strategies of tolerance reflected in two North American maple genomes.</title>
        <authorList>
            <person name="McEvoy S.L."/>
            <person name="Sezen U.U."/>
            <person name="Trouern-Trend A."/>
            <person name="McMahon S.M."/>
            <person name="Schaberg P.G."/>
            <person name="Yang J."/>
            <person name="Wegrzyn J.L."/>
            <person name="Swenson N.G."/>
        </authorList>
    </citation>
    <scope>NUCLEOTIDE SEQUENCE</scope>
    <source>
        <strain evidence="1">NS2018</strain>
    </source>
</reference>
<accession>A0AA39SQ73</accession>
<dbReference type="EMBL" id="JAUESC010000004">
    <property type="protein sequence ID" value="KAK0594830.1"/>
    <property type="molecule type" value="Genomic_DNA"/>
</dbReference>
<keyword evidence="2" id="KW-1185">Reference proteome</keyword>
<evidence type="ECO:0000313" key="1">
    <source>
        <dbReference type="EMBL" id="KAK0594830.1"/>
    </source>
</evidence>
<comment type="caution">
    <text evidence="1">The sequence shown here is derived from an EMBL/GenBank/DDBJ whole genome shotgun (WGS) entry which is preliminary data.</text>
</comment>
<evidence type="ECO:0000313" key="2">
    <source>
        <dbReference type="Proteomes" id="UP001168877"/>
    </source>
</evidence>